<comment type="caution">
    <text evidence="1">The sequence shown here is derived from an EMBL/GenBank/DDBJ whole genome shotgun (WGS) entry which is preliminary data.</text>
</comment>
<evidence type="ECO:0000313" key="1">
    <source>
        <dbReference type="EMBL" id="KGM03619.1"/>
    </source>
</evidence>
<dbReference type="EMBL" id="AXNT01000010">
    <property type="protein sequence ID" value="KGM03619.1"/>
    <property type="molecule type" value="Genomic_DNA"/>
</dbReference>
<accession>A0A0A0BCK9</accession>
<dbReference type="OrthoDB" id="4824764at2"/>
<protein>
    <submittedName>
        <fullName evidence="1">Uncharacterized protein</fullName>
    </submittedName>
</protein>
<gene>
    <name evidence="1" type="ORF">Q760_00530</name>
</gene>
<evidence type="ECO:0000313" key="2">
    <source>
        <dbReference type="Proteomes" id="UP000029833"/>
    </source>
</evidence>
<proteinExistence type="predicted"/>
<name>A0A0A0BCK9_9CELL</name>
<sequence>MYVEIPVTEVLALAASREPLPPMVRAVRAEGSTIHADIDLNAIPDAPTALRWAAMALGTVSVSATFTGYAEGVASLRVTVHARSLPAHVFINPLVGPINDALKQRGLPDGLVQLRRGESEPVVLVGVQSAVDAKAKGITITDVDLRDATARVRATIGAVAF</sequence>
<dbReference type="Proteomes" id="UP000029833">
    <property type="component" value="Unassembled WGS sequence"/>
</dbReference>
<keyword evidence="2" id="KW-1185">Reference proteome</keyword>
<organism evidence="1 2">
    <name type="scientific">Cellulomonas cellasea DSM 20118</name>
    <dbReference type="NCBI Taxonomy" id="1408250"/>
    <lineage>
        <taxon>Bacteria</taxon>
        <taxon>Bacillati</taxon>
        <taxon>Actinomycetota</taxon>
        <taxon>Actinomycetes</taxon>
        <taxon>Micrococcales</taxon>
        <taxon>Cellulomonadaceae</taxon>
        <taxon>Cellulomonas</taxon>
    </lineage>
</organism>
<dbReference type="AlphaFoldDB" id="A0A0A0BCK9"/>
<reference evidence="1 2" key="1">
    <citation type="submission" date="2013-10" db="EMBL/GenBank/DDBJ databases">
        <authorList>
            <person name="Wang G."/>
            <person name="Zhuang W."/>
        </authorList>
    </citation>
    <scope>NUCLEOTIDE SEQUENCE [LARGE SCALE GENOMIC DNA]</scope>
    <source>
        <strain evidence="1 2">DSM 20118</strain>
    </source>
</reference>
<dbReference type="RefSeq" id="WP_034625025.1">
    <property type="nucleotide sequence ID" value="NZ_AXNT01000010.1"/>
</dbReference>
<dbReference type="STRING" id="1408250.Q760_00530"/>